<protein>
    <submittedName>
        <fullName evidence="6">Uncharacterized protein</fullName>
    </submittedName>
</protein>
<gene>
    <name evidence="6" type="ORF">COY29_04820</name>
</gene>
<proteinExistence type="predicted"/>
<dbReference type="Proteomes" id="UP000229753">
    <property type="component" value="Unassembled WGS sequence"/>
</dbReference>
<dbReference type="GO" id="GO:0016020">
    <property type="term" value="C:membrane"/>
    <property type="evidence" value="ECO:0007669"/>
    <property type="project" value="UniProtKB-SubCell"/>
</dbReference>
<feature type="transmembrane region" description="Helical" evidence="5">
    <location>
        <begin position="389"/>
        <end position="412"/>
    </location>
</feature>
<evidence type="ECO:0000313" key="7">
    <source>
        <dbReference type="Proteomes" id="UP000229753"/>
    </source>
</evidence>
<feature type="transmembrane region" description="Helical" evidence="5">
    <location>
        <begin position="80"/>
        <end position="106"/>
    </location>
</feature>
<feature type="transmembrane region" description="Helical" evidence="5">
    <location>
        <begin position="298"/>
        <end position="318"/>
    </location>
</feature>
<feature type="transmembrane region" description="Helical" evidence="5">
    <location>
        <begin position="44"/>
        <end position="68"/>
    </location>
</feature>
<dbReference type="AlphaFoldDB" id="A0A2M7TL35"/>
<name>A0A2M7TL35_9BACT</name>
<keyword evidence="2 5" id="KW-0812">Transmembrane</keyword>
<feature type="transmembrane region" description="Helical" evidence="5">
    <location>
        <begin position="364"/>
        <end position="383"/>
    </location>
</feature>
<comment type="subcellular location">
    <subcellularLocation>
        <location evidence="1">Membrane</location>
        <topology evidence="1">Multi-pass membrane protein</topology>
    </subcellularLocation>
</comment>
<dbReference type="CDD" id="cd13128">
    <property type="entry name" value="MATE_Wzx_like"/>
    <property type="match status" value="1"/>
</dbReference>
<feature type="transmembrane region" description="Helical" evidence="5">
    <location>
        <begin position="338"/>
        <end position="357"/>
    </location>
</feature>
<feature type="transmembrane region" description="Helical" evidence="5">
    <location>
        <begin position="12"/>
        <end position="32"/>
    </location>
</feature>
<comment type="caution">
    <text evidence="6">The sequence shown here is derived from an EMBL/GenBank/DDBJ whole genome shotgun (WGS) entry which is preliminary data.</text>
</comment>
<sequence length="439" mass="48909">MHLSQKVAFNTIVQILAKMITVGFGLALMILLTSHLGREGYGDYMYILTLVVIFGSFSDWGTAVIGVREAAKSQKKQDEILINVFFIRLFLACLGSLLMIAAGYLLPLKTGNPLVIRQGIFIGSLILMLFAVKASFGLVFQTKLQMHKLAIADIVASGLVLLLSWFFLKWQFALTSLIMAVLLANTVAIIVAGFLALRTIHFKWHLDKVFLKKFLLESLPMGAILLMFTVDNKIDTVMLGSLKGSGAVGIYAVSYRVYDVLILGAAYLMSSLLPVISRYTHQQGQIRLRVIYQKSFDVLLLMGLLALVLSFVFSPFIVRFLTQQRFAEFADSISVLKILSLAIFFSYFNHLTGYTIVGLGKQRSYFSVALLALLFNVAANFIIIPRLSYYGAALITVLTEGLILIITTVFIARFLKITPSLFEFPKTLCQLIRNKGKIF</sequence>
<dbReference type="InterPro" id="IPR052556">
    <property type="entry name" value="PolySynth_Transporter"/>
</dbReference>
<keyword evidence="4 5" id="KW-0472">Membrane</keyword>
<evidence type="ECO:0000256" key="3">
    <source>
        <dbReference type="ARBA" id="ARBA00022989"/>
    </source>
</evidence>
<feature type="transmembrane region" description="Helical" evidence="5">
    <location>
        <begin position="209"/>
        <end position="230"/>
    </location>
</feature>
<dbReference type="InterPro" id="IPR002797">
    <property type="entry name" value="Polysacc_synth"/>
</dbReference>
<dbReference type="Pfam" id="PF01943">
    <property type="entry name" value="Polysacc_synt"/>
    <property type="match status" value="1"/>
</dbReference>
<reference evidence="7" key="1">
    <citation type="submission" date="2017-09" db="EMBL/GenBank/DDBJ databases">
        <title>Depth-based differentiation of microbial function through sediment-hosted aquifers and enrichment of novel symbionts in the deep terrestrial subsurface.</title>
        <authorList>
            <person name="Probst A.J."/>
            <person name="Ladd B."/>
            <person name="Jarett J.K."/>
            <person name="Geller-Mcgrath D.E."/>
            <person name="Sieber C.M.K."/>
            <person name="Emerson J.B."/>
            <person name="Anantharaman K."/>
            <person name="Thomas B.C."/>
            <person name="Malmstrom R."/>
            <person name="Stieglmeier M."/>
            <person name="Klingl A."/>
            <person name="Woyke T."/>
            <person name="Ryan C.M."/>
            <person name="Banfield J.F."/>
        </authorList>
    </citation>
    <scope>NUCLEOTIDE SEQUENCE [LARGE SCALE GENOMIC DNA]</scope>
</reference>
<keyword evidence="3 5" id="KW-1133">Transmembrane helix</keyword>
<feature type="transmembrane region" description="Helical" evidence="5">
    <location>
        <begin position="149"/>
        <end position="168"/>
    </location>
</feature>
<dbReference type="EMBL" id="PFNO01000158">
    <property type="protein sequence ID" value="PIZ47704.1"/>
    <property type="molecule type" value="Genomic_DNA"/>
</dbReference>
<evidence type="ECO:0000256" key="5">
    <source>
        <dbReference type="SAM" id="Phobius"/>
    </source>
</evidence>
<feature type="transmembrane region" description="Helical" evidence="5">
    <location>
        <begin position="174"/>
        <end position="197"/>
    </location>
</feature>
<dbReference type="PANTHER" id="PTHR43424">
    <property type="entry name" value="LOCUS PUTATIVE PROTEIN 1-RELATED"/>
    <property type="match status" value="1"/>
</dbReference>
<evidence type="ECO:0000256" key="4">
    <source>
        <dbReference type="ARBA" id="ARBA00023136"/>
    </source>
</evidence>
<accession>A0A2M7TL35</accession>
<evidence type="ECO:0000256" key="1">
    <source>
        <dbReference type="ARBA" id="ARBA00004141"/>
    </source>
</evidence>
<evidence type="ECO:0000256" key="2">
    <source>
        <dbReference type="ARBA" id="ARBA00022692"/>
    </source>
</evidence>
<evidence type="ECO:0000313" key="6">
    <source>
        <dbReference type="EMBL" id="PIZ47704.1"/>
    </source>
</evidence>
<feature type="transmembrane region" description="Helical" evidence="5">
    <location>
        <begin position="118"/>
        <end position="140"/>
    </location>
</feature>
<dbReference type="PANTHER" id="PTHR43424:SF1">
    <property type="entry name" value="LOCUS PUTATIVE PROTEIN 1-RELATED"/>
    <property type="match status" value="1"/>
</dbReference>
<organism evidence="6 7">
    <name type="scientific">Candidatus Woesebacteria bacterium CG_4_10_14_0_2_um_filter_39_14</name>
    <dbReference type="NCBI Taxonomy" id="1975054"/>
    <lineage>
        <taxon>Bacteria</taxon>
        <taxon>Candidatus Woeseibacteriota</taxon>
    </lineage>
</organism>
<feature type="transmembrane region" description="Helical" evidence="5">
    <location>
        <begin position="250"/>
        <end position="277"/>
    </location>
</feature>